<feature type="binding site" evidence="11">
    <location>
        <begin position="93"/>
        <end position="100"/>
    </location>
    <ligand>
        <name>ATP</name>
        <dbReference type="ChEBI" id="CHEBI:30616"/>
    </ligand>
</feature>
<dbReference type="SUPFAM" id="SSF52540">
    <property type="entry name" value="P-loop containing nucleoside triphosphate hydrolases"/>
    <property type="match status" value="1"/>
</dbReference>
<evidence type="ECO:0000256" key="11">
    <source>
        <dbReference type="HAMAP-Rule" id="MF_01498"/>
    </source>
</evidence>
<organism evidence="15 16">
    <name type="scientific">Rhodovibrio sodomensis</name>
    <dbReference type="NCBI Taxonomy" id="1088"/>
    <lineage>
        <taxon>Bacteria</taxon>
        <taxon>Pseudomonadati</taxon>
        <taxon>Pseudomonadota</taxon>
        <taxon>Alphaproteobacteria</taxon>
        <taxon>Rhodospirillales</taxon>
        <taxon>Rhodovibrionaceae</taxon>
        <taxon>Rhodovibrio</taxon>
    </lineage>
</organism>
<dbReference type="Proteomes" id="UP001296873">
    <property type="component" value="Unassembled WGS sequence"/>
</dbReference>
<dbReference type="PANTHER" id="PTHR32472:SF10">
    <property type="entry name" value="DNA REPAIR PROTEIN RADA-LIKE PROTEIN"/>
    <property type="match status" value="1"/>
</dbReference>
<keyword evidence="1 11" id="KW-0479">Metal-binding</keyword>
<dbReference type="NCBIfam" id="TIGR00416">
    <property type="entry name" value="sms"/>
    <property type="match status" value="1"/>
</dbReference>
<protein>
    <recommendedName>
        <fullName evidence="11 12">DNA repair protein RadA</fullName>
    </recommendedName>
</protein>
<evidence type="ECO:0000256" key="3">
    <source>
        <dbReference type="ARBA" id="ARBA00022763"/>
    </source>
</evidence>
<evidence type="ECO:0000313" key="16">
    <source>
        <dbReference type="Proteomes" id="UP001296873"/>
    </source>
</evidence>
<evidence type="ECO:0000256" key="5">
    <source>
        <dbReference type="ARBA" id="ARBA00022801"/>
    </source>
</evidence>
<comment type="function">
    <text evidence="13">DNA-dependent ATPase involved in processing of recombination intermediates, plays a role in repairing DNA breaks. Stimulates the branch migration of RecA-mediated strand transfer reactions, allowing the 3' invading strand to extend heteroduplex DNA faster. Binds ssDNA in the presence of ADP but not other nucleotides, has ATPase activity that is stimulated by ssDNA and various branched DNA structures, but inhibited by SSB. Does not have RecA's homology-searching function.</text>
</comment>
<dbReference type="InterPro" id="IPR014721">
    <property type="entry name" value="Ribsml_uS5_D2-typ_fold_subgr"/>
</dbReference>
<feature type="short sequence motif" description="RadA KNRFG motif" evidence="11">
    <location>
        <begin position="250"/>
        <end position="254"/>
    </location>
</feature>
<dbReference type="Gene3D" id="3.30.230.10">
    <property type="match status" value="1"/>
</dbReference>
<dbReference type="InterPro" id="IPR027417">
    <property type="entry name" value="P-loop_NTPase"/>
</dbReference>
<keyword evidence="5" id="KW-0378">Hydrolase</keyword>
<dbReference type="PRINTS" id="PR01874">
    <property type="entry name" value="DNAREPAIRADA"/>
</dbReference>
<evidence type="ECO:0000259" key="14">
    <source>
        <dbReference type="PROSITE" id="PS50162"/>
    </source>
</evidence>
<evidence type="ECO:0000256" key="12">
    <source>
        <dbReference type="NCBIfam" id="TIGR00416"/>
    </source>
</evidence>
<dbReference type="InterPro" id="IPR020588">
    <property type="entry name" value="RecA_ATP-bd"/>
</dbReference>
<keyword evidence="16" id="KW-1185">Reference proteome</keyword>
<evidence type="ECO:0000313" key="15">
    <source>
        <dbReference type="EMBL" id="MBK1666918.1"/>
    </source>
</evidence>
<dbReference type="HAMAP" id="MF_01498">
    <property type="entry name" value="RadA_bact"/>
    <property type="match status" value="1"/>
</dbReference>
<evidence type="ECO:0000256" key="1">
    <source>
        <dbReference type="ARBA" id="ARBA00022723"/>
    </source>
</evidence>
<dbReference type="InterPro" id="IPR003593">
    <property type="entry name" value="AAA+_ATPase"/>
</dbReference>
<sequence>MGKTRTRSEYHCSNCGAVEPKWAGQCPSCGEWNTFEERAQAQRGRTQAAAAPAGVVRLDGPSRPVVRLVTGVNEFDRVAGGGLVPGSVMLLGGDPGVGKSTVLLQVLAALDADGIGGLYVSGEESIEQVRLRAQRLGLGASGFSLTASTDASTVAATLESTGAKVAVVDSIQTMTVSHLDTAAGTGTQLRAATQELIRAAKDLGVAMILVGHVIKESAIAGPQMLSHMVDAVLQIERETGQHFRILRAHKNRFGATDEIGVFEMADSGLRSVDNPSELFLMDRRGDVAGSVVYAGMEGQRPILVEVQALVAPSAYATPKRTVVGWDAGRLAMVIAVLEARCGVLMGQNDVYLNVSGGFRITEPAADLAVAAALLSALTDEPLPRDTVLFGEVGLGGELRPVVSADKRLKEARKLGFAAAITPLPRKADERRASGPKSTRPLRNLIELVGDFTSRGAAPDGGPAKSAA</sequence>
<dbReference type="Pfam" id="PF18073">
    <property type="entry name" value="Zn_ribbon_LapB"/>
    <property type="match status" value="1"/>
</dbReference>
<comment type="function">
    <text evidence="11">Plays a role in repairing double-strand DNA breaks, probably involving stabilizing or processing branched DNA or blocked replication forks.</text>
</comment>
<name>A0ABS1DBH0_9PROT</name>
<dbReference type="Gene3D" id="3.40.50.300">
    <property type="entry name" value="P-loop containing nucleotide triphosphate hydrolases"/>
    <property type="match status" value="1"/>
</dbReference>
<reference evidence="15 16" key="1">
    <citation type="journal article" date="2020" name="Microorganisms">
        <title>Osmotic Adaptation and Compatible Solute Biosynthesis of Phototrophic Bacteria as Revealed from Genome Analyses.</title>
        <authorList>
            <person name="Imhoff J.F."/>
            <person name="Rahn T."/>
            <person name="Kunzel S."/>
            <person name="Keller A."/>
            <person name="Neulinger S.C."/>
        </authorList>
    </citation>
    <scope>NUCLEOTIDE SEQUENCE [LARGE SCALE GENOMIC DNA]</scope>
    <source>
        <strain evidence="15 16">DSM 9895</strain>
    </source>
</reference>
<feature type="region of interest" description="Lon-protease-like" evidence="11">
    <location>
        <begin position="349"/>
        <end position="467"/>
    </location>
</feature>
<keyword evidence="8 11" id="KW-0346">Stress response</keyword>
<keyword evidence="9 11" id="KW-0238">DNA-binding</keyword>
<dbReference type="InterPro" id="IPR041166">
    <property type="entry name" value="Rubredoxin_2"/>
</dbReference>
<dbReference type="Pfam" id="PF13481">
    <property type="entry name" value="AAA_25"/>
    <property type="match status" value="1"/>
</dbReference>
<proteinExistence type="inferred from homology"/>
<dbReference type="PROSITE" id="PS50162">
    <property type="entry name" value="RECA_2"/>
    <property type="match status" value="1"/>
</dbReference>
<comment type="similarity">
    <text evidence="11 13">Belongs to the RecA family. RadA subfamily.</text>
</comment>
<evidence type="ECO:0000256" key="2">
    <source>
        <dbReference type="ARBA" id="ARBA00022741"/>
    </source>
</evidence>
<dbReference type="SUPFAM" id="SSF54211">
    <property type="entry name" value="Ribosomal protein S5 domain 2-like"/>
    <property type="match status" value="1"/>
</dbReference>
<evidence type="ECO:0000256" key="13">
    <source>
        <dbReference type="RuleBase" id="RU003555"/>
    </source>
</evidence>
<dbReference type="Pfam" id="PF13541">
    <property type="entry name" value="ChlI"/>
    <property type="match status" value="1"/>
</dbReference>
<dbReference type="EMBL" id="NRRL01000003">
    <property type="protein sequence ID" value="MBK1666918.1"/>
    <property type="molecule type" value="Genomic_DNA"/>
</dbReference>
<comment type="domain">
    <text evidence="11">The middle region has homology to RecA with ATPase motifs including the RadA KNRFG motif, while the C-terminus is homologous to Lon protease.</text>
</comment>
<evidence type="ECO:0000256" key="7">
    <source>
        <dbReference type="ARBA" id="ARBA00022840"/>
    </source>
</evidence>
<evidence type="ECO:0000256" key="9">
    <source>
        <dbReference type="ARBA" id="ARBA00023125"/>
    </source>
</evidence>
<dbReference type="InterPro" id="IPR020568">
    <property type="entry name" value="Ribosomal_Su5_D2-typ_SF"/>
</dbReference>
<keyword evidence="2 11" id="KW-0547">Nucleotide-binding</keyword>
<dbReference type="PANTHER" id="PTHR32472">
    <property type="entry name" value="DNA REPAIR PROTEIN RADA"/>
    <property type="match status" value="1"/>
</dbReference>
<comment type="caution">
    <text evidence="15">The sequence shown here is derived from an EMBL/GenBank/DDBJ whole genome shotgun (WGS) entry which is preliminary data.</text>
</comment>
<keyword evidence="10 11" id="KW-0234">DNA repair</keyword>
<accession>A0ABS1DBH0</accession>
<evidence type="ECO:0000256" key="4">
    <source>
        <dbReference type="ARBA" id="ARBA00022771"/>
    </source>
</evidence>
<evidence type="ECO:0000256" key="8">
    <source>
        <dbReference type="ARBA" id="ARBA00023016"/>
    </source>
</evidence>
<keyword evidence="7 11" id="KW-0067">ATP-binding</keyword>
<evidence type="ECO:0000256" key="6">
    <source>
        <dbReference type="ARBA" id="ARBA00022833"/>
    </source>
</evidence>
<dbReference type="RefSeq" id="WP_200338976.1">
    <property type="nucleotide sequence ID" value="NZ_NRRL01000003.1"/>
</dbReference>
<gene>
    <name evidence="11" type="primary">radA</name>
    <name evidence="15" type="ORF">CKO28_02530</name>
</gene>
<evidence type="ECO:0000256" key="10">
    <source>
        <dbReference type="ARBA" id="ARBA00023204"/>
    </source>
</evidence>
<keyword evidence="4 13" id="KW-0863">Zinc-finger</keyword>
<dbReference type="SMART" id="SM00382">
    <property type="entry name" value="AAA"/>
    <property type="match status" value="1"/>
</dbReference>
<keyword evidence="3 11" id="KW-0227">DNA damage</keyword>
<keyword evidence="6 13" id="KW-0862">Zinc</keyword>
<feature type="domain" description="RecA family profile 1" evidence="14">
    <location>
        <begin position="64"/>
        <end position="213"/>
    </location>
</feature>
<dbReference type="InterPro" id="IPR004504">
    <property type="entry name" value="DNA_repair_RadA"/>
</dbReference>